<dbReference type="EMBL" id="CP163302">
    <property type="protein sequence ID" value="XDP46539.1"/>
    <property type="molecule type" value="Genomic_DNA"/>
</dbReference>
<feature type="transmembrane region" description="Helical" evidence="1">
    <location>
        <begin position="334"/>
        <end position="356"/>
    </location>
</feature>
<evidence type="ECO:0000256" key="1">
    <source>
        <dbReference type="SAM" id="Phobius"/>
    </source>
</evidence>
<dbReference type="RefSeq" id="WP_369046850.1">
    <property type="nucleotide sequence ID" value="NZ_CP163302.1"/>
</dbReference>
<feature type="transmembrane region" description="Helical" evidence="1">
    <location>
        <begin position="174"/>
        <end position="193"/>
    </location>
</feature>
<protein>
    <recommendedName>
        <fullName evidence="3">Peptide zinc metalloprotease protein</fullName>
    </recommendedName>
</protein>
<keyword evidence="1" id="KW-1133">Transmembrane helix</keyword>
<accession>A0AB39L8M6</accession>
<organism evidence="2">
    <name type="scientific">Sinomonas puerhi</name>
    <dbReference type="NCBI Taxonomy" id="3238584"/>
    <lineage>
        <taxon>Bacteria</taxon>
        <taxon>Bacillati</taxon>
        <taxon>Actinomycetota</taxon>
        <taxon>Actinomycetes</taxon>
        <taxon>Micrococcales</taxon>
        <taxon>Micrococcaceae</taxon>
        <taxon>Sinomonas</taxon>
    </lineage>
</organism>
<reference evidence="2" key="1">
    <citation type="submission" date="2024-07" db="EMBL/GenBank/DDBJ databases">
        <authorList>
            <person name="fu j."/>
        </authorList>
    </citation>
    <scope>NUCLEOTIDE SEQUENCE</scope>
    <source>
        <strain evidence="2">P10A9</strain>
    </source>
</reference>
<feature type="transmembrane region" description="Helical" evidence="1">
    <location>
        <begin position="140"/>
        <end position="162"/>
    </location>
</feature>
<name>A0AB39L8M6_9MICC</name>
<feature type="transmembrane region" description="Helical" evidence="1">
    <location>
        <begin position="205"/>
        <end position="224"/>
    </location>
</feature>
<sequence>MSQNLAPAIDSWQRADGVELLGPVRGSGLNHSTYLVRRVDGQVVQISELLHLILAKAEHPLASEELARRVSDEFGRELDADGLRLLAEAKLEPLGMLKREGSAASPAPAPTAKPLLALRAKATIFPRAAVDKLSWILSPLYAPPVVIAAVLGLIALDVWLFAVADAVSALKDVLMTPSMLVLLFALMTVGALVHELGHAAACRYGGAQPGVVGFGLYLVFPAFYTDVTDAYRLSRAGRIRTDLGGLYFHLLWVVAAGAGYLMSGSPLLLLLVITTQLQMAQQLPPTIRLDGYFVLADLAGVPDLFARVGPVLRSLIPGRETDPRVLELRPATRWIVTSWVLIVIPFLGGVLVWLAVSLPFILQQAYAAGSIHAQNLVTSIAGGHPFEAVLSGLALVMLTLPAAGSVLVLGQFARSILATLIRRLAPSLPRPMPRHAAYRPGLRIGHHS</sequence>
<evidence type="ECO:0000313" key="2">
    <source>
        <dbReference type="EMBL" id="XDP46539.1"/>
    </source>
</evidence>
<gene>
    <name evidence="2" type="ORF">AB5L97_05885</name>
</gene>
<evidence type="ECO:0008006" key="3">
    <source>
        <dbReference type="Google" id="ProtNLM"/>
    </source>
</evidence>
<dbReference type="AlphaFoldDB" id="A0AB39L8M6"/>
<keyword evidence="1" id="KW-0472">Membrane</keyword>
<dbReference type="KEGG" id="spue:AB5L97_05885"/>
<feature type="transmembrane region" description="Helical" evidence="1">
    <location>
        <begin position="244"/>
        <end position="273"/>
    </location>
</feature>
<keyword evidence="1" id="KW-0812">Transmembrane</keyword>
<proteinExistence type="predicted"/>
<feature type="transmembrane region" description="Helical" evidence="1">
    <location>
        <begin position="388"/>
        <end position="413"/>
    </location>
</feature>